<feature type="region of interest" description="Disordered" evidence="1">
    <location>
        <begin position="263"/>
        <end position="304"/>
    </location>
</feature>
<feature type="compositionally biased region" description="Polar residues" evidence="1">
    <location>
        <begin position="289"/>
        <end position="304"/>
    </location>
</feature>
<feature type="region of interest" description="Disordered" evidence="1">
    <location>
        <begin position="1"/>
        <end position="39"/>
    </location>
</feature>
<evidence type="ECO:0000256" key="1">
    <source>
        <dbReference type="SAM" id="MobiDB-lite"/>
    </source>
</evidence>
<proteinExistence type="predicted"/>
<reference evidence="2 3" key="1">
    <citation type="submission" date="2024-02" db="EMBL/GenBank/DDBJ databases">
        <title>A draft genome for the cacao thread blight pathogen Marasmius crinis-equi.</title>
        <authorList>
            <person name="Cohen S.P."/>
            <person name="Baruah I.K."/>
            <person name="Amoako-Attah I."/>
            <person name="Bukari Y."/>
            <person name="Meinhardt L.W."/>
            <person name="Bailey B.A."/>
        </authorList>
    </citation>
    <scope>NUCLEOTIDE SEQUENCE [LARGE SCALE GENOMIC DNA]</scope>
    <source>
        <strain evidence="2 3">GH-76</strain>
    </source>
</reference>
<protein>
    <submittedName>
        <fullName evidence="2">Uncharacterized protein</fullName>
    </submittedName>
</protein>
<gene>
    <name evidence="2" type="ORF">V5O48_011320</name>
</gene>
<name>A0ABR3F5Z5_9AGAR</name>
<evidence type="ECO:0000313" key="2">
    <source>
        <dbReference type="EMBL" id="KAL0570639.1"/>
    </source>
</evidence>
<accession>A0ABR3F5Z5</accession>
<comment type="caution">
    <text evidence="2">The sequence shown here is derived from an EMBL/GenBank/DDBJ whole genome shotgun (WGS) entry which is preliminary data.</text>
</comment>
<sequence length="516" mass="55984">MSPPATADNSPDGGRGAVSALGPIDPSSVLDPHENEEKEKAAPWIVRQLVGSMTGRIMMSSYESLRAAGTGVWGDSSPLSLPCIRFRDIVVHTVIAATGGAAAIASPVMGPASDVAVSSLGDTVLVHFALQAGFDLATKAGDDLLIEYPIESVIPIHSSRLETTHVKVLEITLKFKAAVEDARLGFFRSSVHKDADLFAKVKDYLRVEKGWFNPYLFASARRPIIPRSMKADIIFCHGPFLQGDYRLGETLLNESASIITLCPAPELSSDPEKEKEKETIAETPASPESGESGQPTPSKFSLGSIKSNLKDLQPALTNRFARSKVPAPDDTDPASADSSAPEPDMTARLAKFPTSTTPRRLVIIVVGIKPHRKLWTTSARPEESVIQYILLNGCPSIVVPVKVGAPLVAWDTLTLEQLWEIELPPKSTDESSKPPKSTSGKFEGIVQVLLEFLDLCIDWERVIKVGKEKLTEERKRDEVKAAVTLLVASAVRSRDSKEAKKELDKVRSGIAMWRIP</sequence>
<feature type="compositionally biased region" description="Low complexity" evidence="1">
    <location>
        <begin position="333"/>
        <end position="344"/>
    </location>
</feature>
<dbReference type="Proteomes" id="UP001465976">
    <property type="component" value="Unassembled WGS sequence"/>
</dbReference>
<organism evidence="2 3">
    <name type="scientific">Marasmius crinis-equi</name>
    <dbReference type="NCBI Taxonomy" id="585013"/>
    <lineage>
        <taxon>Eukaryota</taxon>
        <taxon>Fungi</taxon>
        <taxon>Dikarya</taxon>
        <taxon>Basidiomycota</taxon>
        <taxon>Agaricomycotina</taxon>
        <taxon>Agaricomycetes</taxon>
        <taxon>Agaricomycetidae</taxon>
        <taxon>Agaricales</taxon>
        <taxon>Marasmiineae</taxon>
        <taxon>Marasmiaceae</taxon>
        <taxon>Marasmius</taxon>
    </lineage>
</organism>
<feature type="region of interest" description="Disordered" evidence="1">
    <location>
        <begin position="320"/>
        <end position="344"/>
    </location>
</feature>
<dbReference type="EMBL" id="JBAHYK010000897">
    <property type="protein sequence ID" value="KAL0570639.1"/>
    <property type="molecule type" value="Genomic_DNA"/>
</dbReference>
<keyword evidence="3" id="KW-1185">Reference proteome</keyword>
<evidence type="ECO:0000313" key="3">
    <source>
        <dbReference type="Proteomes" id="UP001465976"/>
    </source>
</evidence>
<feature type="compositionally biased region" description="Basic and acidic residues" evidence="1">
    <location>
        <begin position="270"/>
        <end position="280"/>
    </location>
</feature>